<dbReference type="AlphaFoldDB" id="A0A1H7TL46"/>
<dbReference type="SUPFAM" id="SSF52980">
    <property type="entry name" value="Restriction endonuclease-like"/>
    <property type="match status" value="1"/>
</dbReference>
<feature type="domain" description="Putative restriction endonuclease" evidence="1">
    <location>
        <begin position="28"/>
        <end position="186"/>
    </location>
</feature>
<name>A0A1H7TL46_STRJI</name>
<proteinExistence type="predicted"/>
<gene>
    <name evidence="2" type="ORF">SAMN05414137_11442</name>
</gene>
<dbReference type="EMBL" id="FOAZ01000014">
    <property type="protein sequence ID" value="SEL85285.1"/>
    <property type="molecule type" value="Genomic_DNA"/>
</dbReference>
<dbReference type="RefSeq" id="WP_052439208.1">
    <property type="nucleotide sequence ID" value="NZ_BBPN01000036.1"/>
</dbReference>
<dbReference type="PANTHER" id="PTHR35400">
    <property type="entry name" value="SLR1083 PROTEIN"/>
    <property type="match status" value="1"/>
</dbReference>
<accession>A0A1H7TL46</accession>
<keyword evidence="2" id="KW-0540">Nuclease</keyword>
<dbReference type="InterPro" id="IPR012296">
    <property type="entry name" value="Nuclease_put_TT1808"/>
</dbReference>
<keyword evidence="2" id="KW-0255">Endonuclease</keyword>
<dbReference type="InterPro" id="IPR008538">
    <property type="entry name" value="Uma2"/>
</dbReference>
<evidence type="ECO:0000313" key="3">
    <source>
        <dbReference type="Proteomes" id="UP000183015"/>
    </source>
</evidence>
<dbReference type="eggNOG" id="COG4636">
    <property type="taxonomic scope" value="Bacteria"/>
</dbReference>
<dbReference type="Gene3D" id="3.90.1570.10">
    <property type="entry name" value="tt1808, chain A"/>
    <property type="match status" value="1"/>
</dbReference>
<dbReference type="Proteomes" id="UP000183015">
    <property type="component" value="Unassembled WGS sequence"/>
</dbReference>
<dbReference type="OrthoDB" id="4537149at2"/>
<evidence type="ECO:0000259" key="1">
    <source>
        <dbReference type="Pfam" id="PF05685"/>
    </source>
</evidence>
<dbReference type="STRING" id="235985.SAMN05414137_11442"/>
<reference evidence="3" key="1">
    <citation type="submission" date="2016-10" db="EMBL/GenBank/DDBJ databases">
        <authorList>
            <person name="Varghese N."/>
        </authorList>
    </citation>
    <scope>NUCLEOTIDE SEQUENCE [LARGE SCALE GENOMIC DNA]</scope>
    <source>
        <strain evidence="3">DSM 45096 / BCRC 16803 / CGMCC 4.1857 / CIP 109030 / JCM 12277 / KCTC 19219 / NBRC 100920 / 33214</strain>
    </source>
</reference>
<dbReference type="InterPro" id="IPR011335">
    <property type="entry name" value="Restrct_endonuc-II-like"/>
</dbReference>
<evidence type="ECO:0000313" key="2">
    <source>
        <dbReference type="EMBL" id="SEL85285.1"/>
    </source>
</evidence>
<keyword evidence="3" id="KW-1185">Reference proteome</keyword>
<dbReference type="PANTHER" id="PTHR35400:SF3">
    <property type="entry name" value="SLL1072 PROTEIN"/>
    <property type="match status" value="1"/>
</dbReference>
<dbReference type="GO" id="GO:0004519">
    <property type="term" value="F:endonuclease activity"/>
    <property type="evidence" value="ECO:0007669"/>
    <property type="project" value="UniProtKB-KW"/>
</dbReference>
<sequence>MSALPVDDSPLDDVWAALAHVEHDPALAGFRAELLDGVIFLSPPPVPDHERIITRLATEIVRHDAKGEFTFWAGGSGLLTESGSGVRPDLIITDTDAFSGARGEYNPVAGEPIHLVVEVTSTSTRDQDYRRKRQIYAEAGIPYYLIVDRQQRVCLLHRLPDDGSRAHGEPVARVPFGKPLPLPEPLSFDVDTSTFG</sequence>
<organism evidence="2 3">
    <name type="scientific">Streptacidiphilus jiangxiensis</name>
    <dbReference type="NCBI Taxonomy" id="235985"/>
    <lineage>
        <taxon>Bacteria</taxon>
        <taxon>Bacillati</taxon>
        <taxon>Actinomycetota</taxon>
        <taxon>Actinomycetes</taxon>
        <taxon>Kitasatosporales</taxon>
        <taxon>Streptomycetaceae</taxon>
        <taxon>Streptacidiphilus</taxon>
    </lineage>
</organism>
<dbReference type="Pfam" id="PF05685">
    <property type="entry name" value="Uma2"/>
    <property type="match status" value="1"/>
</dbReference>
<dbReference type="CDD" id="cd06260">
    <property type="entry name" value="DUF820-like"/>
    <property type="match status" value="1"/>
</dbReference>
<keyword evidence="2" id="KW-0378">Hydrolase</keyword>
<protein>
    <submittedName>
        <fullName evidence="2">Endonuclease, Uma2 family (Restriction endonuclease fold)</fullName>
    </submittedName>
</protein>